<evidence type="ECO:0000256" key="1">
    <source>
        <dbReference type="ARBA" id="ARBA00000382"/>
    </source>
</evidence>
<dbReference type="Pfam" id="PF03639">
    <property type="entry name" value="Glyco_hydro_81"/>
    <property type="match status" value="1"/>
</dbReference>
<dbReference type="GO" id="GO:0052861">
    <property type="term" value="F:endo-1,3(4)-beta-glucanase activity"/>
    <property type="evidence" value="ECO:0007669"/>
    <property type="project" value="InterPro"/>
</dbReference>
<protein>
    <recommendedName>
        <fullName evidence="3">glucan endo-1,3-beta-D-glucosidase</fullName>
        <ecNumber evidence="3">3.2.1.39</ecNumber>
    </recommendedName>
</protein>
<keyword evidence="5" id="KW-0119">Carbohydrate metabolism</keyword>
<evidence type="ECO:0000256" key="10">
    <source>
        <dbReference type="SAM" id="SignalP"/>
    </source>
</evidence>
<evidence type="ECO:0000259" key="11">
    <source>
        <dbReference type="Pfam" id="PF03639"/>
    </source>
</evidence>
<comment type="similarity">
    <text evidence="2">Belongs to the glycosyl hydrolase 81 family.</text>
</comment>
<dbReference type="Gene3D" id="1.10.287.1170">
    <property type="entry name" value="glycoside hydrolase family 81 endo-[beta] glucanase"/>
    <property type="match status" value="1"/>
</dbReference>
<dbReference type="EMBL" id="NAJO01000046">
    <property type="protein sequence ID" value="OQN98468.1"/>
    <property type="molecule type" value="Genomic_DNA"/>
</dbReference>
<keyword evidence="8" id="KW-0624">Polysaccharide degradation</keyword>
<dbReference type="AlphaFoldDB" id="A0A1V8SH42"/>
<feature type="domain" description="Glycosyl hydrolase family 81 C-terminal" evidence="12">
    <location>
        <begin position="694"/>
        <end position="1047"/>
    </location>
</feature>
<dbReference type="InterPro" id="IPR005200">
    <property type="entry name" value="Endo-beta-glucanase"/>
</dbReference>
<dbReference type="GO" id="GO:0000272">
    <property type="term" value="P:polysaccharide catabolic process"/>
    <property type="evidence" value="ECO:0007669"/>
    <property type="project" value="UniProtKB-KW"/>
</dbReference>
<feature type="region of interest" description="Disordered" evidence="9">
    <location>
        <begin position="177"/>
        <end position="233"/>
    </location>
</feature>
<feature type="region of interest" description="Disordered" evidence="9">
    <location>
        <begin position="143"/>
        <end position="162"/>
    </location>
</feature>
<dbReference type="PROSITE" id="PS52008">
    <property type="entry name" value="GH81"/>
    <property type="match status" value="1"/>
</dbReference>
<keyword evidence="14" id="KW-1185">Reference proteome</keyword>
<dbReference type="Gene3D" id="2.70.98.30">
    <property type="entry name" value="Golgi alpha-mannosidase II, domain 4"/>
    <property type="match status" value="1"/>
</dbReference>
<evidence type="ECO:0000313" key="14">
    <source>
        <dbReference type="Proteomes" id="UP000192596"/>
    </source>
</evidence>
<comment type="catalytic activity">
    <reaction evidence="1">
        <text>Hydrolysis of (1-&gt;3)-beta-D-glucosidic linkages in (1-&gt;3)-beta-D-glucans.</text>
        <dbReference type="EC" id="3.2.1.39"/>
    </reaction>
</comment>
<proteinExistence type="inferred from homology"/>
<evidence type="ECO:0000256" key="2">
    <source>
        <dbReference type="ARBA" id="ARBA00010730"/>
    </source>
</evidence>
<dbReference type="GO" id="GO:0071555">
    <property type="term" value="P:cell wall organization"/>
    <property type="evidence" value="ECO:0007669"/>
    <property type="project" value="UniProtKB-KW"/>
</dbReference>
<keyword evidence="6" id="KW-0326">Glycosidase</keyword>
<dbReference type="Pfam" id="PF17652">
    <property type="entry name" value="Glyco_hydro81C"/>
    <property type="match status" value="1"/>
</dbReference>
<dbReference type="EC" id="3.2.1.39" evidence="3"/>
<feature type="domain" description="Glycosyl hydrolase family 81 N-terminal" evidence="11">
    <location>
        <begin position="360"/>
        <end position="685"/>
    </location>
</feature>
<reference evidence="14" key="1">
    <citation type="submission" date="2017-03" db="EMBL/GenBank/DDBJ databases">
        <title>Genomes of endolithic fungi from Antarctica.</title>
        <authorList>
            <person name="Coleine C."/>
            <person name="Masonjones S."/>
            <person name="Stajich J.E."/>
        </authorList>
    </citation>
    <scope>NUCLEOTIDE SEQUENCE [LARGE SCALE GENOMIC DNA]</scope>
    <source>
        <strain evidence="14">CCFEE 5527</strain>
    </source>
</reference>
<dbReference type="InParanoid" id="A0A1V8SH42"/>
<evidence type="ECO:0000313" key="13">
    <source>
        <dbReference type="EMBL" id="OQN98468.1"/>
    </source>
</evidence>
<dbReference type="PANTHER" id="PTHR31983">
    <property type="entry name" value="ENDO-1,3(4)-BETA-GLUCANASE 1"/>
    <property type="match status" value="1"/>
</dbReference>
<evidence type="ECO:0000256" key="6">
    <source>
        <dbReference type="ARBA" id="ARBA00023295"/>
    </source>
</evidence>
<dbReference type="OrthoDB" id="4473401at2759"/>
<name>A0A1V8SH42_9PEZI</name>
<comment type="caution">
    <text evidence="13">The sequence shown here is derived from an EMBL/GenBank/DDBJ whole genome shotgun (WGS) entry which is preliminary data.</text>
</comment>
<dbReference type="InterPro" id="IPR040451">
    <property type="entry name" value="GH81_N"/>
</dbReference>
<evidence type="ECO:0000259" key="12">
    <source>
        <dbReference type="Pfam" id="PF17652"/>
    </source>
</evidence>
<keyword evidence="10" id="KW-0732">Signal</keyword>
<evidence type="ECO:0000256" key="5">
    <source>
        <dbReference type="ARBA" id="ARBA00023277"/>
    </source>
</evidence>
<organism evidence="13 14">
    <name type="scientific">Cryoendolithus antarcticus</name>
    <dbReference type="NCBI Taxonomy" id="1507870"/>
    <lineage>
        <taxon>Eukaryota</taxon>
        <taxon>Fungi</taxon>
        <taxon>Dikarya</taxon>
        <taxon>Ascomycota</taxon>
        <taxon>Pezizomycotina</taxon>
        <taxon>Dothideomycetes</taxon>
        <taxon>Dothideomycetidae</taxon>
        <taxon>Cladosporiales</taxon>
        <taxon>Cladosporiaceae</taxon>
        <taxon>Cryoendolithus</taxon>
    </lineage>
</organism>
<keyword evidence="7" id="KW-0961">Cell wall biogenesis/degradation</keyword>
<sequence length="1108" mass="117118">MARLRASLRTPQVVPALVLLLQAQQALAHPFVYRRDPNNGTGARPQLAPQNAVPQSIEGLETTSRPSTTCTTVTGWHTTYTISQILDGQLQAPGFGSTSLPDKSVVTTSTSEALVTTETTIVEGVTVTSTATREVTSTISSTIEADTAATSAAPASSTSSTISSTSALAAEVSSSLLSSSSSPTSSSASNATTPSSTSEPSSSTSSTTVTTSSTTPASVEASPTPTPSTSTTLLDVTEASTTVAASTILSTTTIVVSTSVPDISLTSLTTSAIQTATVPVLTNTTGIIQTSLEAGGNPTTVPFPTSVVNVTSSLSLVDTSTLQSVVPTNTANITSITASDIFRAIATSAPPPQITSRSDHPVPQKGIQPQSERIGTNSFHANLFLADQAYPVYTFPYSVSWSNGTGQTGSYGMAVSHTERNQLAFGADEPNTGAWKFYANPIGIQSVVLSATQLGQGTKLTTDSLTSFSVNVNLTPGGASSPAVSFPLVQGMGFMTGSYHGSTPTVSSGIGINSITYGGALAGNAVYKYRMALANGFTWLIYVTPETTNYNVNSFTLLSANTVQGPSGFNGYIQVAKIPGGNSDAESIYDSAAGAYPFSTTVSGAVEGSGGSYSLTFNKTGMQTQELLMFALPHHVESFAQSTANGVTSLQLMTTTKGFGTAVRADSWTLVEDDLPIDMSFAPWRAGQGSIASVSSAATALINQVGAAELNQNITLQTDLDSMYYSGKGFAKFAALIYTLHDIGGDKTLALTGLLELENALATFVNNQQPYPLVFDSKWGGVVSSATFATGDSGLDFGNTYYNDHHFHYGYFVYAAAVIGYLDPTWLTKGTNKAWIDTLVRDFANPVTNDPDFPFSRNFDWFHGHSWAAGLFASADGKNQESSSEDTMASYAIKMWGKITDDTAMEARGNLMLSIQARSLRHYYLYTNDNTVEPAQFIGNKAAGILFENKIDHTTYFGTNIEYIEGIHMIPLMPFSTFTRNATFVQQEWDTYFSNGRINSITGGWRGLLIANQAIIDPQASYNFFSGSDGLYQDSFLDGGASRTWYLAYSAGLGGAPAGSKVKREDILEVEQETMEAPIEAKTRRGSVSGRTRFETIETMYVVFKAGT</sequence>
<dbReference type="Proteomes" id="UP000192596">
    <property type="component" value="Unassembled WGS sequence"/>
</dbReference>
<dbReference type="InterPro" id="IPR040720">
    <property type="entry name" value="GH81_C"/>
</dbReference>
<feature type="signal peptide" evidence="10">
    <location>
        <begin position="1"/>
        <end position="28"/>
    </location>
</feature>
<dbReference type="GO" id="GO:0009986">
    <property type="term" value="C:cell surface"/>
    <property type="evidence" value="ECO:0007669"/>
    <property type="project" value="TreeGrafter"/>
</dbReference>
<evidence type="ECO:0000256" key="7">
    <source>
        <dbReference type="ARBA" id="ARBA00023316"/>
    </source>
</evidence>
<dbReference type="FunCoup" id="A0A1V8SH42">
    <property type="interactions" value="341"/>
</dbReference>
<evidence type="ECO:0000256" key="8">
    <source>
        <dbReference type="ARBA" id="ARBA00023326"/>
    </source>
</evidence>
<evidence type="ECO:0000256" key="3">
    <source>
        <dbReference type="ARBA" id="ARBA00012780"/>
    </source>
</evidence>
<dbReference type="GO" id="GO:0042973">
    <property type="term" value="F:glucan endo-1,3-beta-D-glucosidase activity"/>
    <property type="evidence" value="ECO:0007669"/>
    <property type="project" value="UniProtKB-EC"/>
</dbReference>
<feature type="chain" id="PRO_5012393142" description="glucan endo-1,3-beta-D-glucosidase" evidence="10">
    <location>
        <begin position="29"/>
        <end position="1108"/>
    </location>
</feature>
<gene>
    <name evidence="13" type="ORF">B0A48_15738</name>
</gene>
<evidence type="ECO:0000256" key="4">
    <source>
        <dbReference type="ARBA" id="ARBA00022801"/>
    </source>
</evidence>
<dbReference type="STRING" id="1507870.A0A1V8SH42"/>
<evidence type="ECO:0000256" key="9">
    <source>
        <dbReference type="SAM" id="MobiDB-lite"/>
    </source>
</evidence>
<dbReference type="PANTHER" id="PTHR31983:SF0">
    <property type="entry name" value="GLUCAN ENDO-1,3-BETA-D-GLUCOSIDASE 2"/>
    <property type="match status" value="1"/>
</dbReference>
<feature type="region of interest" description="Disordered" evidence="9">
    <location>
        <begin position="350"/>
        <end position="371"/>
    </location>
</feature>
<keyword evidence="4" id="KW-0378">Hydrolase</keyword>
<accession>A0A1V8SH42</accession>